<gene>
    <name evidence="2" type="ORF">ODALV1_LOCUS14152</name>
</gene>
<reference evidence="2 3" key="1">
    <citation type="submission" date="2024-08" db="EMBL/GenBank/DDBJ databases">
        <authorList>
            <person name="Cucini C."/>
            <person name="Frati F."/>
        </authorList>
    </citation>
    <scope>NUCLEOTIDE SEQUENCE [LARGE SCALE GENOMIC DNA]</scope>
</reference>
<organism evidence="2 3">
    <name type="scientific">Orchesella dallaii</name>
    <dbReference type="NCBI Taxonomy" id="48710"/>
    <lineage>
        <taxon>Eukaryota</taxon>
        <taxon>Metazoa</taxon>
        <taxon>Ecdysozoa</taxon>
        <taxon>Arthropoda</taxon>
        <taxon>Hexapoda</taxon>
        <taxon>Collembola</taxon>
        <taxon>Entomobryomorpha</taxon>
        <taxon>Entomobryoidea</taxon>
        <taxon>Orchesellidae</taxon>
        <taxon>Orchesellinae</taxon>
        <taxon>Orchesella</taxon>
    </lineage>
</organism>
<feature type="compositionally biased region" description="Basic and acidic residues" evidence="1">
    <location>
        <begin position="115"/>
        <end position="125"/>
    </location>
</feature>
<comment type="caution">
    <text evidence="2">The sequence shown here is derived from an EMBL/GenBank/DDBJ whole genome shotgun (WGS) entry which is preliminary data.</text>
</comment>
<dbReference type="EMBL" id="CAXLJM020000044">
    <property type="protein sequence ID" value="CAL8110323.1"/>
    <property type="molecule type" value="Genomic_DNA"/>
</dbReference>
<feature type="compositionally biased region" description="Polar residues" evidence="1">
    <location>
        <begin position="54"/>
        <end position="64"/>
    </location>
</feature>
<feature type="region of interest" description="Disordered" evidence="1">
    <location>
        <begin position="111"/>
        <end position="136"/>
    </location>
</feature>
<feature type="region of interest" description="Disordered" evidence="1">
    <location>
        <begin position="54"/>
        <end position="92"/>
    </location>
</feature>
<feature type="compositionally biased region" description="Acidic residues" evidence="1">
    <location>
        <begin position="126"/>
        <end position="136"/>
    </location>
</feature>
<protein>
    <submittedName>
        <fullName evidence="2">Uncharacterized protein</fullName>
    </submittedName>
</protein>
<keyword evidence="3" id="KW-1185">Reference proteome</keyword>
<evidence type="ECO:0000256" key="1">
    <source>
        <dbReference type="SAM" id="MobiDB-lite"/>
    </source>
</evidence>
<proteinExistence type="predicted"/>
<accession>A0ABP1QR72</accession>
<sequence>MQTTQQKQAQNVANMGDSIVHRVGFHRAIANATVQSINNAEGAESLSDENVISNQNLTDGNENNSPHEETLQGIKRTVGDGSEENEKKRSRTFLNQPDTMLMQDKTTTCFIQNGKAERGNGPKDDTDLEDDTDDSERDTQYLYKNAGSHWNYMLNVFQSFNVLQRMDKEADICKHCEINGVTRDKELKSPNDLTEHQSD</sequence>
<dbReference type="Proteomes" id="UP001642540">
    <property type="component" value="Unassembled WGS sequence"/>
</dbReference>
<name>A0ABP1QR72_9HEXA</name>
<evidence type="ECO:0000313" key="2">
    <source>
        <dbReference type="EMBL" id="CAL8110323.1"/>
    </source>
</evidence>
<evidence type="ECO:0000313" key="3">
    <source>
        <dbReference type="Proteomes" id="UP001642540"/>
    </source>
</evidence>